<dbReference type="Pfam" id="PF00990">
    <property type="entry name" value="GGDEF"/>
    <property type="match status" value="1"/>
</dbReference>
<dbReference type="PROSITE" id="PS50883">
    <property type="entry name" value="EAL"/>
    <property type="match status" value="1"/>
</dbReference>
<dbReference type="InterPro" id="IPR029787">
    <property type="entry name" value="Nucleotide_cyclase"/>
</dbReference>
<keyword evidence="5" id="KW-1185">Reference proteome</keyword>
<dbReference type="PANTHER" id="PTHR44757:SF2">
    <property type="entry name" value="BIOFILM ARCHITECTURE MAINTENANCE PROTEIN MBAA"/>
    <property type="match status" value="1"/>
</dbReference>
<dbReference type="Pfam" id="PF00563">
    <property type="entry name" value="EAL"/>
    <property type="match status" value="1"/>
</dbReference>
<gene>
    <name evidence="4" type="ORF">HW542_06055</name>
</gene>
<dbReference type="SUPFAM" id="SSF55073">
    <property type="entry name" value="Nucleotide cyclase"/>
    <property type="match status" value="1"/>
</dbReference>
<evidence type="ECO:0000259" key="2">
    <source>
        <dbReference type="PROSITE" id="PS50883"/>
    </source>
</evidence>
<organism evidence="4 5">
    <name type="scientific">Asaia spathodeae</name>
    <dbReference type="NCBI Taxonomy" id="657016"/>
    <lineage>
        <taxon>Bacteria</taxon>
        <taxon>Pseudomonadati</taxon>
        <taxon>Pseudomonadota</taxon>
        <taxon>Alphaproteobacteria</taxon>
        <taxon>Acetobacterales</taxon>
        <taxon>Acetobacteraceae</taxon>
        <taxon>Asaia</taxon>
    </lineage>
</organism>
<feature type="region of interest" description="Disordered" evidence="1">
    <location>
        <begin position="147"/>
        <end position="181"/>
    </location>
</feature>
<evidence type="ECO:0000313" key="5">
    <source>
        <dbReference type="Proteomes" id="UP001516351"/>
    </source>
</evidence>
<comment type="caution">
    <text evidence="4">The sequence shown here is derived from an EMBL/GenBank/DDBJ whole genome shotgun (WGS) entry which is preliminary data.</text>
</comment>
<dbReference type="InterPro" id="IPR035919">
    <property type="entry name" value="EAL_sf"/>
</dbReference>
<evidence type="ECO:0000256" key="1">
    <source>
        <dbReference type="SAM" id="MobiDB-lite"/>
    </source>
</evidence>
<dbReference type="EMBL" id="JABXXV010000003">
    <property type="protein sequence ID" value="NVN46372.1"/>
    <property type="molecule type" value="Genomic_DNA"/>
</dbReference>
<feature type="domain" description="GGDEF" evidence="3">
    <location>
        <begin position="251"/>
        <end position="384"/>
    </location>
</feature>
<accession>A0ABX2P387</accession>
<evidence type="ECO:0000313" key="4">
    <source>
        <dbReference type="EMBL" id="NVN46372.1"/>
    </source>
</evidence>
<dbReference type="PROSITE" id="PS50887">
    <property type="entry name" value="GGDEF"/>
    <property type="match status" value="1"/>
</dbReference>
<proteinExistence type="predicted"/>
<dbReference type="SUPFAM" id="SSF141868">
    <property type="entry name" value="EAL domain-like"/>
    <property type="match status" value="1"/>
</dbReference>
<dbReference type="InterPro" id="IPR043128">
    <property type="entry name" value="Rev_trsase/Diguanyl_cyclase"/>
</dbReference>
<dbReference type="InterPro" id="IPR001633">
    <property type="entry name" value="EAL_dom"/>
</dbReference>
<dbReference type="PANTHER" id="PTHR44757">
    <property type="entry name" value="DIGUANYLATE CYCLASE DGCP"/>
    <property type="match status" value="1"/>
</dbReference>
<protein>
    <submittedName>
        <fullName evidence="4">Bifunctional diguanylate cyclase/phosphodiesterase</fullName>
    </submittedName>
</protein>
<dbReference type="InterPro" id="IPR052155">
    <property type="entry name" value="Biofilm_reg_signaling"/>
</dbReference>
<name>A0ABX2P387_9PROT</name>
<reference evidence="4 5" key="1">
    <citation type="submission" date="2020-06" db="EMBL/GenBank/DDBJ databases">
        <title>Synonyms of Asaia species.</title>
        <authorList>
            <person name="Sombolestani A."/>
        </authorList>
    </citation>
    <scope>NUCLEOTIDE SEQUENCE [LARGE SCALE GENOMIC DNA]</scope>
    <source>
        <strain evidence="4 5">LMG 27047</strain>
    </source>
</reference>
<evidence type="ECO:0000259" key="3">
    <source>
        <dbReference type="PROSITE" id="PS50887"/>
    </source>
</evidence>
<dbReference type="SMART" id="SM00052">
    <property type="entry name" value="EAL"/>
    <property type="match status" value="1"/>
</dbReference>
<dbReference type="RefSeq" id="WP_267312319.1">
    <property type="nucleotide sequence ID" value="NZ_JABXXV010000003.1"/>
</dbReference>
<dbReference type="SMART" id="SM00267">
    <property type="entry name" value="GGDEF"/>
    <property type="match status" value="1"/>
</dbReference>
<sequence length="652" mass="71030">MAHMRGVTGETRPDRAGHVLDWLPLLVCHVEADGRISYLNRSWERFSGIDTRCGAVVWTDLLETSGPVSCLPEHCVAPAECCVHDNVTLRHSGGAPVRTNLHWQKMGDTEGGGWILFCHPEPDFPLLLPRLSRSEVPVGGPARALPGVQIDTGLDTLPTRPDVTMPLVSPGPSAEPADEPCEEREKEHASSLLAARSASYTARRAFRTLGRELAARAVGRDGKDELTGLCDRAGFDLRFEQALALAAAEGQTLGFLLVDIDYLGDLNDVYGRDVGDQVLKLVADRLSLVTAHEGDAARTGDDEFSALLTGDVSASTLAGHAQALLSFIDLPLRLGNRQVRFGLSIGAALYPQDGEGFSQLRQAALLALHDVKAHGRGGFRLYHVGMAQRGNGVTAQTNSVRQMLDQDQIYPAYQAKVRLSDGHITGAEALMRWHGRSDLSSGPDAFPEIFRNYDLASRVSARVQECVFEDIALWRSAGLMPPPISINVAPVEFMQDDYAEKLLARLDSHGLSARLIELELTEHVLYQNSEHYIHRALALLRRAGVRITLDDFGTGYSSLGFLRDFPVSSIKIDRSFIRKICSESSMEVIVEAIIRFGEAVSVDVVAEGIETEAQLALLRRIGCPTGQGFLFSSPVASTGFAHLLAGSRRFDL</sequence>
<dbReference type="NCBIfam" id="TIGR00254">
    <property type="entry name" value="GGDEF"/>
    <property type="match status" value="1"/>
</dbReference>
<feature type="domain" description="EAL" evidence="2">
    <location>
        <begin position="393"/>
        <end position="648"/>
    </location>
</feature>
<dbReference type="Gene3D" id="3.30.70.270">
    <property type="match status" value="1"/>
</dbReference>
<dbReference type="CDD" id="cd01948">
    <property type="entry name" value="EAL"/>
    <property type="match status" value="1"/>
</dbReference>
<dbReference type="Gene3D" id="3.20.20.450">
    <property type="entry name" value="EAL domain"/>
    <property type="match status" value="1"/>
</dbReference>
<dbReference type="Proteomes" id="UP001516351">
    <property type="component" value="Unassembled WGS sequence"/>
</dbReference>
<dbReference type="CDD" id="cd01949">
    <property type="entry name" value="GGDEF"/>
    <property type="match status" value="1"/>
</dbReference>
<dbReference type="InterPro" id="IPR000160">
    <property type="entry name" value="GGDEF_dom"/>
</dbReference>